<dbReference type="PANTHER" id="PTHR11820">
    <property type="entry name" value="ACYLPYRUVASE"/>
    <property type="match status" value="1"/>
</dbReference>
<protein>
    <submittedName>
        <fullName evidence="4">Fumarylacetoacetate hydrolase family protein</fullName>
    </submittedName>
</protein>
<dbReference type="AlphaFoldDB" id="A0AAE3NCU4"/>
<dbReference type="RefSeq" id="WP_271428499.1">
    <property type="nucleotide sequence ID" value="NZ_JAQIPB010000006.1"/>
</dbReference>
<keyword evidence="5" id="KW-1185">Reference proteome</keyword>
<sequence>MNFEFPIQALPAVMQGPRVERRRVLIGGSAFWGTIIEPGEQAGPAGHLRLDDGRVLDPATLPHLPPVQPSKIIAVHISYRSRSIETRNKDRPTDTPTYFTKPPTSLNGHGGQILKPEDCKYLNYEGEYAVVIGRTCRNVTPDEAWDFIEGFCPALDMGLQDFRDTDQGSMLRVKGADTLLPIGPGLVRGVDLFAQTLRTRVNGQVVQEAHIGEETIWGPHYVIADIARHITLVPGDVILMGTPCHSRSIDAGDVVACEITGLGHLSGTVTAIAAPRAAALGVGHAPTDTPEVRRVALGFDERVPEVLKQGLERARSRAQE</sequence>
<feature type="domain" description="Fumarylacetoacetase-like C-terminal" evidence="3">
    <location>
        <begin position="71"/>
        <end position="269"/>
    </location>
</feature>
<proteinExistence type="predicted"/>
<feature type="compositionally biased region" description="Polar residues" evidence="2">
    <location>
        <begin position="94"/>
        <end position="107"/>
    </location>
</feature>
<evidence type="ECO:0000259" key="3">
    <source>
        <dbReference type="Pfam" id="PF01557"/>
    </source>
</evidence>
<accession>A0AAE3NCU4</accession>
<evidence type="ECO:0000256" key="2">
    <source>
        <dbReference type="SAM" id="MobiDB-lite"/>
    </source>
</evidence>
<keyword evidence="1" id="KW-0479">Metal-binding</keyword>
<dbReference type="GO" id="GO:0016787">
    <property type="term" value="F:hydrolase activity"/>
    <property type="evidence" value="ECO:0007669"/>
    <property type="project" value="UniProtKB-KW"/>
</dbReference>
<dbReference type="InterPro" id="IPR011234">
    <property type="entry name" value="Fumarylacetoacetase-like_C"/>
</dbReference>
<feature type="compositionally biased region" description="Basic and acidic residues" evidence="2">
    <location>
        <begin position="84"/>
        <end position="93"/>
    </location>
</feature>
<dbReference type="SUPFAM" id="SSF56529">
    <property type="entry name" value="FAH"/>
    <property type="match status" value="1"/>
</dbReference>
<keyword evidence="4" id="KW-0378">Hydrolase</keyword>
<name>A0AAE3NCU4_9BURK</name>
<evidence type="ECO:0000313" key="5">
    <source>
        <dbReference type="Proteomes" id="UP001212602"/>
    </source>
</evidence>
<gene>
    <name evidence="4" type="ORF">PGB34_12865</name>
</gene>
<evidence type="ECO:0000256" key="1">
    <source>
        <dbReference type="ARBA" id="ARBA00022723"/>
    </source>
</evidence>
<feature type="region of interest" description="Disordered" evidence="2">
    <location>
        <begin position="84"/>
        <end position="110"/>
    </location>
</feature>
<organism evidence="4 5">
    <name type="scientific">Xenophilus arseniciresistens</name>
    <dbReference type="NCBI Taxonomy" id="1283306"/>
    <lineage>
        <taxon>Bacteria</taxon>
        <taxon>Pseudomonadati</taxon>
        <taxon>Pseudomonadota</taxon>
        <taxon>Betaproteobacteria</taxon>
        <taxon>Burkholderiales</taxon>
        <taxon>Comamonadaceae</taxon>
        <taxon>Xenophilus</taxon>
    </lineage>
</organism>
<dbReference type="Pfam" id="PF01557">
    <property type="entry name" value="FAA_hydrolase"/>
    <property type="match status" value="1"/>
</dbReference>
<reference evidence="4" key="1">
    <citation type="submission" date="2023-01" db="EMBL/GenBank/DDBJ databases">
        <title>Xenophilus mangrovi sp. nov., isolated from soil of Mangrove nature reserve.</title>
        <authorList>
            <person name="Xu S."/>
            <person name="Liu Z."/>
            <person name="Xu Y."/>
        </authorList>
    </citation>
    <scope>NUCLEOTIDE SEQUENCE</scope>
    <source>
        <strain evidence="4">YW8</strain>
    </source>
</reference>
<evidence type="ECO:0000313" key="4">
    <source>
        <dbReference type="EMBL" id="MDA7417254.1"/>
    </source>
</evidence>
<dbReference type="InterPro" id="IPR036663">
    <property type="entry name" value="Fumarylacetoacetase_C_sf"/>
</dbReference>
<dbReference type="GO" id="GO:0046872">
    <property type="term" value="F:metal ion binding"/>
    <property type="evidence" value="ECO:0007669"/>
    <property type="project" value="UniProtKB-KW"/>
</dbReference>
<dbReference type="Proteomes" id="UP001212602">
    <property type="component" value="Unassembled WGS sequence"/>
</dbReference>
<dbReference type="EMBL" id="JAQIPB010000006">
    <property type="protein sequence ID" value="MDA7417254.1"/>
    <property type="molecule type" value="Genomic_DNA"/>
</dbReference>
<dbReference type="Gene3D" id="3.90.850.10">
    <property type="entry name" value="Fumarylacetoacetase-like, C-terminal domain"/>
    <property type="match status" value="1"/>
</dbReference>
<comment type="caution">
    <text evidence="4">The sequence shown here is derived from an EMBL/GenBank/DDBJ whole genome shotgun (WGS) entry which is preliminary data.</text>
</comment>